<dbReference type="Gene3D" id="1.10.340.70">
    <property type="match status" value="1"/>
</dbReference>
<dbReference type="RefSeq" id="XP_071939101.1">
    <property type="nucleotide sequence ID" value="XM_072083000.1"/>
</dbReference>
<accession>A0ABM4X4Z0</accession>
<reference evidence="2" key="1">
    <citation type="submission" date="2025-08" db="UniProtKB">
        <authorList>
            <consortium name="RefSeq"/>
        </authorList>
    </citation>
    <scope>IDENTIFICATION</scope>
    <source>
        <tissue evidence="2">Leaves</tissue>
    </source>
</reference>
<proteinExistence type="predicted"/>
<keyword evidence="1" id="KW-1185">Reference proteome</keyword>
<evidence type="ECO:0008006" key="3">
    <source>
        <dbReference type="Google" id="ProtNLM"/>
    </source>
</evidence>
<evidence type="ECO:0000313" key="2">
    <source>
        <dbReference type="RefSeq" id="XP_071939101.1"/>
    </source>
</evidence>
<sequence length="149" mass="16959">MVHAMTNVEAEASGDVVTGKANRVADALSRKSRALREPTVEKQMENFELEIVDSTAKILTTLVVAPTLIDRIKEAQYSDDGFTKIKENIRVEPFDRLELKDDGSLWKEGRICVPRDEGLKQELLKEAHNLRFSIHPSGTKMYRDLKKNY</sequence>
<dbReference type="Proteomes" id="UP001652660">
    <property type="component" value="Chromosome 3c"/>
</dbReference>
<organism evidence="1 2">
    <name type="scientific">Coffea arabica</name>
    <name type="common">Arabian coffee</name>
    <dbReference type="NCBI Taxonomy" id="13443"/>
    <lineage>
        <taxon>Eukaryota</taxon>
        <taxon>Viridiplantae</taxon>
        <taxon>Streptophyta</taxon>
        <taxon>Embryophyta</taxon>
        <taxon>Tracheophyta</taxon>
        <taxon>Spermatophyta</taxon>
        <taxon>Magnoliopsida</taxon>
        <taxon>eudicotyledons</taxon>
        <taxon>Gunneridae</taxon>
        <taxon>Pentapetalae</taxon>
        <taxon>asterids</taxon>
        <taxon>lamiids</taxon>
        <taxon>Gentianales</taxon>
        <taxon>Rubiaceae</taxon>
        <taxon>Ixoroideae</taxon>
        <taxon>Gardenieae complex</taxon>
        <taxon>Bertiereae - Coffeeae clade</taxon>
        <taxon>Coffeeae</taxon>
        <taxon>Coffea</taxon>
    </lineage>
</organism>
<name>A0ABM4X4Z0_COFAR</name>
<dbReference type="GeneID" id="140037854"/>
<evidence type="ECO:0000313" key="1">
    <source>
        <dbReference type="Proteomes" id="UP001652660"/>
    </source>
</evidence>
<gene>
    <name evidence="2" type="primary">LOC140037854</name>
</gene>
<protein>
    <recommendedName>
        <fullName evidence="3">Reverse transcriptase domain-containing protein</fullName>
    </recommendedName>
</protein>